<evidence type="ECO:0000256" key="2">
    <source>
        <dbReference type="SAM" id="Phobius"/>
    </source>
</evidence>
<reference evidence="5 6" key="1">
    <citation type="submission" date="2016-11" db="EMBL/GenBank/DDBJ databases">
        <title>Draft Genome Sequences of Nine Cyanobacterial Strains from Diverse Habitats.</title>
        <authorList>
            <person name="Zhu T."/>
            <person name="Hou S."/>
            <person name="Lu X."/>
            <person name="Hess W.R."/>
        </authorList>
    </citation>
    <scope>NUCLEOTIDE SEQUENCE [LARGE SCALE GENOMIC DNA]</scope>
    <source>
        <strain evidence="5 6">5.2 s.c.1</strain>
    </source>
</reference>
<organism evidence="5 6">
    <name type="scientific">Chroogloeocystis siderophila 5.2 s.c.1</name>
    <dbReference type="NCBI Taxonomy" id="247279"/>
    <lineage>
        <taxon>Bacteria</taxon>
        <taxon>Bacillati</taxon>
        <taxon>Cyanobacteriota</taxon>
        <taxon>Cyanophyceae</taxon>
        <taxon>Oscillatoriophycideae</taxon>
        <taxon>Chroococcales</taxon>
        <taxon>Chroococcaceae</taxon>
        <taxon>Chroogloeocystis</taxon>
    </lineage>
</organism>
<comment type="caution">
    <text evidence="5">The sequence shown here is derived from an EMBL/GenBank/DDBJ whole genome shotgun (WGS) entry which is preliminary data.</text>
</comment>
<dbReference type="InterPro" id="IPR004474">
    <property type="entry name" value="LytR_CpsA_psr"/>
</dbReference>
<dbReference type="NCBIfam" id="TIGR00350">
    <property type="entry name" value="lytR_cpsA_psr"/>
    <property type="match status" value="1"/>
</dbReference>
<dbReference type="PANTHER" id="PTHR33392">
    <property type="entry name" value="POLYISOPRENYL-TEICHOIC ACID--PEPTIDOGLYCAN TEICHOIC ACID TRANSFERASE TAGU"/>
    <property type="match status" value="1"/>
</dbReference>
<feature type="domain" description="Cell envelope-related transcriptional attenuator" evidence="3">
    <location>
        <begin position="131"/>
        <end position="277"/>
    </location>
</feature>
<feature type="transmembrane region" description="Helical" evidence="2">
    <location>
        <begin position="44"/>
        <end position="68"/>
    </location>
</feature>
<evidence type="ECO:0000256" key="1">
    <source>
        <dbReference type="ARBA" id="ARBA00006068"/>
    </source>
</evidence>
<dbReference type="InterPro" id="IPR050922">
    <property type="entry name" value="LytR/CpsA/Psr_CW_biosynth"/>
</dbReference>
<evidence type="ECO:0000313" key="5">
    <source>
        <dbReference type="EMBL" id="OKH24006.1"/>
    </source>
</evidence>
<feature type="domain" description="LytR/CpsA/Psr regulator C-terminal" evidence="4">
    <location>
        <begin position="374"/>
        <end position="460"/>
    </location>
</feature>
<keyword evidence="2" id="KW-1133">Transmembrane helix</keyword>
<evidence type="ECO:0000313" key="6">
    <source>
        <dbReference type="Proteomes" id="UP000185984"/>
    </source>
</evidence>
<dbReference type="STRING" id="247279.NIES1031_17125"/>
<dbReference type="Gene3D" id="3.40.630.190">
    <property type="entry name" value="LCP protein"/>
    <property type="match status" value="1"/>
</dbReference>
<protein>
    <submittedName>
        <fullName evidence="5">Transcriptional regulator</fullName>
    </submittedName>
</protein>
<gene>
    <name evidence="5" type="ORF">NIES1031_17125</name>
</gene>
<dbReference type="OrthoDB" id="305468at2"/>
<evidence type="ECO:0000259" key="4">
    <source>
        <dbReference type="Pfam" id="PF13399"/>
    </source>
</evidence>
<dbReference type="AlphaFoldDB" id="A0A1U7HK93"/>
<dbReference type="EMBL" id="MRCC01000014">
    <property type="protein sequence ID" value="OKH24006.1"/>
    <property type="molecule type" value="Genomic_DNA"/>
</dbReference>
<evidence type="ECO:0000259" key="3">
    <source>
        <dbReference type="Pfam" id="PF03816"/>
    </source>
</evidence>
<sequence>MVKGVETHIRQKNQPVAAQAKRQAIGAKQHLLLVLWGMRKRNPLLFWGGLVSMSMVFGASVALFTPIWPNSNTLQDQQFTGQGFIKRRSPVDFWADASQYQISRPVNILIMGIDPPINTGNNASGVFAGASDTMLLVRLDPTNQLMKVLFIPKDSQVVIPEIGLEKISLANVEGGPALAARVVSRTLNNVPIDRYVRITTNALQELIDSLGGVEVFVPQQMSYTDATQKLEINLAAGWQTLDGDQAQKFARFRDSNVGDLERLQRQQMLLKAIRDRLTSPTVLPILPQLARTIQSYVDTNLSLIETLAIVNFGITIEPQNFQMVLVPGNLSPLSLDPSSYWLDGVGINRVMSEYFDVQPLGGVQASRRRSLTSLKIAVQNASGDPKLSDRVTQYLRSRGFARVYTVSDWLDSQRQTEIIAQQGNLTAAGDLQQTLGLGVVEPTATGDLNSHLTIRIGQDWKQQSDEQKSFFSTGE</sequence>
<dbReference type="InterPro" id="IPR027381">
    <property type="entry name" value="LytR/CpsA/Psr_C"/>
</dbReference>
<keyword evidence="2" id="KW-0812">Transmembrane</keyword>
<dbReference type="RefSeq" id="WP_073550717.1">
    <property type="nucleotide sequence ID" value="NZ_CAWMVK010000006.1"/>
</dbReference>
<keyword evidence="2" id="KW-0472">Membrane</keyword>
<proteinExistence type="inferred from homology"/>
<comment type="similarity">
    <text evidence="1">Belongs to the LytR/CpsA/Psr (LCP) family.</text>
</comment>
<dbReference type="PANTHER" id="PTHR33392:SF6">
    <property type="entry name" value="POLYISOPRENYL-TEICHOIC ACID--PEPTIDOGLYCAN TEICHOIC ACID TRANSFERASE TAGU"/>
    <property type="match status" value="1"/>
</dbReference>
<accession>A0A1U7HK93</accession>
<name>A0A1U7HK93_9CHRO</name>
<dbReference type="Proteomes" id="UP000185984">
    <property type="component" value="Unassembled WGS sequence"/>
</dbReference>
<dbReference type="Pfam" id="PF03816">
    <property type="entry name" value="LytR_cpsA_psr"/>
    <property type="match status" value="1"/>
</dbReference>
<dbReference type="Pfam" id="PF13399">
    <property type="entry name" value="LytR_C"/>
    <property type="match status" value="1"/>
</dbReference>
<keyword evidence="6" id="KW-1185">Reference proteome</keyword>